<sequence length="70" mass="7647">ILNSKIEKTTEHILTSQLARYTSAVVPRIGKSDISCTIFSGNEDTISLNIIAIASCNFDKSLSLFDNIDV</sequence>
<dbReference type="EMBL" id="CAJVPW010058637">
    <property type="protein sequence ID" value="CAG8778358.1"/>
    <property type="molecule type" value="Genomic_DNA"/>
</dbReference>
<feature type="non-terminal residue" evidence="1">
    <location>
        <position position="70"/>
    </location>
</feature>
<gene>
    <name evidence="1" type="ORF">SPELUC_LOCUS16217</name>
</gene>
<proteinExistence type="predicted"/>
<reference evidence="1" key="1">
    <citation type="submission" date="2021-06" db="EMBL/GenBank/DDBJ databases">
        <authorList>
            <person name="Kallberg Y."/>
            <person name="Tangrot J."/>
            <person name="Rosling A."/>
        </authorList>
    </citation>
    <scope>NUCLEOTIDE SEQUENCE</scope>
    <source>
        <strain evidence="1">28 12/20/2015</strain>
    </source>
</reference>
<organism evidence="1 2">
    <name type="scientific">Cetraspora pellucida</name>
    <dbReference type="NCBI Taxonomy" id="1433469"/>
    <lineage>
        <taxon>Eukaryota</taxon>
        <taxon>Fungi</taxon>
        <taxon>Fungi incertae sedis</taxon>
        <taxon>Mucoromycota</taxon>
        <taxon>Glomeromycotina</taxon>
        <taxon>Glomeromycetes</taxon>
        <taxon>Diversisporales</taxon>
        <taxon>Gigasporaceae</taxon>
        <taxon>Cetraspora</taxon>
    </lineage>
</organism>
<protein>
    <submittedName>
        <fullName evidence="1">15991_t:CDS:1</fullName>
    </submittedName>
</protein>
<feature type="non-terminal residue" evidence="1">
    <location>
        <position position="1"/>
    </location>
</feature>
<keyword evidence="2" id="KW-1185">Reference proteome</keyword>
<name>A0ACA9R5R2_9GLOM</name>
<comment type="caution">
    <text evidence="1">The sequence shown here is derived from an EMBL/GenBank/DDBJ whole genome shotgun (WGS) entry which is preliminary data.</text>
</comment>
<evidence type="ECO:0000313" key="2">
    <source>
        <dbReference type="Proteomes" id="UP000789366"/>
    </source>
</evidence>
<accession>A0ACA9R5R2</accession>
<dbReference type="Proteomes" id="UP000789366">
    <property type="component" value="Unassembled WGS sequence"/>
</dbReference>
<evidence type="ECO:0000313" key="1">
    <source>
        <dbReference type="EMBL" id="CAG8778358.1"/>
    </source>
</evidence>